<dbReference type="PANTHER" id="PTHR48022:SF2">
    <property type="entry name" value="PLASTIDIC GLUCOSE TRANSPORTER 4"/>
    <property type="match status" value="1"/>
</dbReference>
<dbReference type="FunFam" id="1.20.1250.20:FF:000078">
    <property type="entry name" value="MFS maltose transporter, putative"/>
    <property type="match status" value="1"/>
</dbReference>
<dbReference type="EMBL" id="JNOM01000097">
    <property type="protein sequence ID" value="KNG86944.1"/>
    <property type="molecule type" value="Genomic_DNA"/>
</dbReference>
<feature type="transmembrane region" description="Helical" evidence="8">
    <location>
        <begin position="100"/>
        <end position="122"/>
    </location>
</feature>
<dbReference type="GO" id="GO:0005351">
    <property type="term" value="F:carbohydrate:proton symporter activity"/>
    <property type="evidence" value="ECO:0007669"/>
    <property type="project" value="TreeGrafter"/>
</dbReference>
<evidence type="ECO:0000259" key="9">
    <source>
        <dbReference type="PROSITE" id="PS50850"/>
    </source>
</evidence>
<keyword evidence="11" id="KW-1185">Reference proteome</keyword>
<feature type="transmembrane region" description="Helical" evidence="8">
    <location>
        <begin position="408"/>
        <end position="426"/>
    </location>
</feature>
<feature type="transmembrane region" description="Helical" evidence="8">
    <location>
        <begin position="314"/>
        <end position="331"/>
    </location>
</feature>
<sequence length="517" mass="56233">MLGSFQQSALYQELNARLVFIGCLVSLGAMGFGFDNSWWGGALGLEQFNKHYGVYDPSTGGYVLPSEKQSAGTGTGSAGIILGCLAAPWLCSHLGRKPTLLVMSGLLTVGTVLEASAVTSFWQLVVGRIVVYSGIGVASNVVPMYQSECAPTKVRGAFLTAYSIWNTFGGFLATLVVFLCQNIKGEWAYLTVILCQLLVPLGIVLGYPFLPETPRYLVYRGRLQEAEASMKVLFGADYNASEEIQLLQLQLEEQLEFHKATSVLDCFRGVNLRRTIIAMGVQILQQAQGISFINNFIVTFMKQLGFPDPLKSNVIVQTCGLVANCISLYTFDKLGRRVNMLVGALLMAAMMMGVGGASAYGTSNLTAMAQNGCVAMLILWYVFYGLSWGPGVWILSGEIGTGQLRERTLLLASLGSFVTSVPINFVNPYVQASIGGRVTFIYGSFSVAAIAFVYFLLPETKDRSLEELDEMFQNKIPTREFSTYVCTGLGAQITQLENKDDLGDLKVKQVEHVEAAL</sequence>
<feature type="transmembrane region" description="Helical" evidence="8">
    <location>
        <begin position="338"/>
        <end position="362"/>
    </location>
</feature>
<accession>A0A0L1J5E4</accession>
<keyword evidence="5 8" id="KW-1133">Transmembrane helix</keyword>
<dbReference type="PRINTS" id="PR00171">
    <property type="entry name" value="SUGRTRNSPORT"/>
</dbReference>
<dbReference type="AlphaFoldDB" id="A0A0L1J5E4"/>
<evidence type="ECO:0000313" key="11">
    <source>
        <dbReference type="Proteomes" id="UP000037505"/>
    </source>
</evidence>
<reference evidence="10 11" key="1">
    <citation type="submission" date="2014-06" db="EMBL/GenBank/DDBJ databases">
        <title>The Genome of the Aflatoxigenic Filamentous Fungus Aspergillus nomius.</title>
        <authorList>
            <person name="Moore M.G."/>
            <person name="Shannon B.M."/>
            <person name="Brian M.M."/>
        </authorList>
    </citation>
    <scope>NUCLEOTIDE SEQUENCE [LARGE SCALE GENOMIC DNA]</scope>
    <source>
        <strain evidence="10 11">NRRL 13137</strain>
    </source>
</reference>
<comment type="similarity">
    <text evidence="2 7">Belongs to the major facilitator superfamily. Sugar transporter (TC 2.A.1.1) family.</text>
</comment>
<evidence type="ECO:0000256" key="2">
    <source>
        <dbReference type="ARBA" id="ARBA00010992"/>
    </source>
</evidence>
<dbReference type="PROSITE" id="PS50850">
    <property type="entry name" value="MFS"/>
    <property type="match status" value="1"/>
</dbReference>
<feature type="domain" description="Major facilitator superfamily (MFS) profile" evidence="9">
    <location>
        <begin position="21"/>
        <end position="461"/>
    </location>
</feature>
<evidence type="ECO:0000256" key="5">
    <source>
        <dbReference type="ARBA" id="ARBA00022989"/>
    </source>
</evidence>
<evidence type="ECO:0000256" key="4">
    <source>
        <dbReference type="ARBA" id="ARBA00022692"/>
    </source>
</evidence>
<dbReference type="SUPFAM" id="SSF103473">
    <property type="entry name" value="MFS general substrate transporter"/>
    <property type="match status" value="1"/>
</dbReference>
<dbReference type="Proteomes" id="UP000037505">
    <property type="component" value="Unassembled WGS sequence"/>
</dbReference>
<dbReference type="GeneID" id="26805999"/>
<evidence type="ECO:0000256" key="8">
    <source>
        <dbReference type="SAM" id="Phobius"/>
    </source>
</evidence>
<evidence type="ECO:0000256" key="1">
    <source>
        <dbReference type="ARBA" id="ARBA00004141"/>
    </source>
</evidence>
<gene>
    <name evidence="10" type="ORF">ANOM_004195</name>
</gene>
<feature type="transmembrane region" description="Helical" evidence="8">
    <location>
        <begin position="162"/>
        <end position="180"/>
    </location>
</feature>
<dbReference type="Gene3D" id="1.20.1250.20">
    <property type="entry name" value="MFS general substrate transporter like domains"/>
    <property type="match status" value="1"/>
</dbReference>
<comment type="subcellular location">
    <subcellularLocation>
        <location evidence="1">Membrane</location>
        <topology evidence="1">Multi-pass membrane protein</topology>
    </subcellularLocation>
</comment>
<feature type="transmembrane region" description="Helical" evidence="8">
    <location>
        <begin position="71"/>
        <end position="91"/>
    </location>
</feature>
<proteinExistence type="inferred from homology"/>
<dbReference type="InterPro" id="IPR036259">
    <property type="entry name" value="MFS_trans_sf"/>
</dbReference>
<dbReference type="InterPro" id="IPR020846">
    <property type="entry name" value="MFS_dom"/>
</dbReference>
<dbReference type="PANTHER" id="PTHR48022">
    <property type="entry name" value="PLASTIDIC GLUCOSE TRANSPORTER 4"/>
    <property type="match status" value="1"/>
</dbReference>
<feature type="transmembrane region" description="Helical" evidence="8">
    <location>
        <begin position="438"/>
        <end position="457"/>
    </location>
</feature>
<keyword evidence="6 8" id="KW-0472">Membrane</keyword>
<dbReference type="InterPro" id="IPR005828">
    <property type="entry name" value="MFS_sugar_transport-like"/>
</dbReference>
<keyword evidence="10" id="KW-0762">Sugar transport</keyword>
<dbReference type="OrthoDB" id="6612291at2759"/>
<name>A0A0L1J5E4_ASPN3</name>
<feature type="transmembrane region" description="Helical" evidence="8">
    <location>
        <begin position="14"/>
        <end position="34"/>
    </location>
</feature>
<keyword evidence="3 7" id="KW-0813">Transport</keyword>
<feature type="transmembrane region" description="Helical" evidence="8">
    <location>
        <begin position="187"/>
        <end position="210"/>
    </location>
</feature>
<comment type="caution">
    <text evidence="10">The sequence shown here is derived from an EMBL/GenBank/DDBJ whole genome shotgun (WGS) entry which is preliminary data.</text>
</comment>
<protein>
    <submittedName>
        <fullName evidence="10">Putative sugar transporter</fullName>
    </submittedName>
</protein>
<evidence type="ECO:0000256" key="7">
    <source>
        <dbReference type="RuleBase" id="RU003346"/>
    </source>
</evidence>
<evidence type="ECO:0000256" key="6">
    <source>
        <dbReference type="ARBA" id="ARBA00023136"/>
    </source>
</evidence>
<dbReference type="Pfam" id="PF00083">
    <property type="entry name" value="Sugar_tr"/>
    <property type="match status" value="1"/>
</dbReference>
<dbReference type="GO" id="GO:0016020">
    <property type="term" value="C:membrane"/>
    <property type="evidence" value="ECO:0007669"/>
    <property type="project" value="UniProtKB-SubCell"/>
</dbReference>
<evidence type="ECO:0000313" key="10">
    <source>
        <dbReference type="EMBL" id="KNG86944.1"/>
    </source>
</evidence>
<organism evidence="10 11">
    <name type="scientific">Aspergillus nomiae NRRL (strain ATCC 15546 / NRRL 13137 / CBS 260.88 / M93)</name>
    <dbReference type="NCBI Taxonomy" id="1509407"/>
    <lineage>
        <taxon>Eukaryota</taxon>
        <taxon>Fungi</taxon>
        <taxon>Dikarya</taxon>
        <taxon>Ascomycota</taxon>
        <taxon>Pezizomycotina</taxon>
        <taxon>Eurotiomycetes</taxon>
        <taxon>Eurotiomycetidae</taxon>
        <taxon>Eurotiales</taxon>
        <taxon>Aspergillaceae</taxon>
        <taxon>Aspergillus</taxon>
        <taxon>Aspergillus subgen. Circumdati</taxon>
    </lineage>
</organism>
<dbReference type="RefSeq" id="XP_015407867.1">
    <property type="nucleotide sequence ID" value="XM_015549452.1"/>
</dbReference>
<dbReference type="InterPro" id="IPR050360">
    <property type="entry name" value="MFS_Sugar_Transporters"/>
</dbReference>
<keyword evidence="4 8" id="KW-0812">Transmembrane</keyword>
<evidence type="ECO:0000256" key="3">
    <source>
        <dbReference type="ARBA" id="ARBA00022448"/>
    </source>
</evidence>
<dbReference type="InterPro" id="IPR003663">
    <property type="entry name" value="Sugar/inositol_transpt"/>
</dbReference>
<dbReference type="NCBIfam" id="TIGR00879">
    <property type="entry name" value="SP"/>
    <property type="match status" value="1"/>
</dbReference>
<feature type="transmembrane region" description="Helical" evidence="8">
    <location>
        <begin position="374"/>
        <end position="396"/>
    </location>
</feature>